<dbReference type="Proteomes" id="UP000027665">
    <property type="component" value="Unassembled WGS sequence"/>
</dbReference>
<name>A0A073IP52_9BACT</name>
<evidence type="ECO:0000313" key="1">
    <source>
        <dbReference type="EMBL" id="KEJ92133.1"/>
    </source>
</evidence>
<reference evidence="1 2" key="1">
    <citation type="submission" date="2014-04" db="EMBL/GenBank/DDBJ databases">
        <title>Draft Genome Sequence of Synergistes jonesii.</title>
        <authorList>
            <person name="Coil D.A."/>
            <person name="Eisen J.A."/>
            <person name="Holland-Moritz H.E."/>
        </authorList>
    </citation>
    <scope>NUCLEOTIDE SEQUENCE [LARGE SCALE GENOMIC DNA]</scope>
    <source>
        <strain evidence="1 2">78-1</strain>
    </source>
</reference>
<proteinExistence type="predicted"/>
<dbReference type="STRING" id="2754.EH55_05780"/>
<dbReference type="RefSeq" id="WP_037976527.1">
    <property type="nucleotide sequence ID" value="NZ_JMKI01000035.1"/>
</dbReference>
<dbReference type="GeneID" id="90983794"/>
<dbReference type="eggNOG" id="ENOG5031M00">
    <property type="taxonomic scope" value="Bacteria"/>
</dbReference>
<dbReference type="EMBL" id="JMKI01000035">
    <property type="protein sequence ID" value="KEJ92133.1"/>
    <property type="molecule type" value="Genomic_DNA"/>
</dbReference>
<accession>A0A073IP52</accession>
<comment type="caution">
    <text evidence="1">The sequence shown here is derived from an EMBL/GenBank/DDBJ whole genome shotgun (WGS) entry which is preliminary data.</text>
</comment>
<dbReference type="AlphaFoldDB" id="A0A073IP52"/>
<keyword evidence="2" id="KW-1185">Reference proteome</keyword>
<protein>
    <submittedName>
        <fullName evidence="1">Uncharacterized protein</fullName>
    </submittedName>
</protein>
<organism evidence="1 2">
    <name type="scientific">Synergistes jonesii</name>
    <dbReference type="NCBI Taxonomy" id="2754"/>
    <lineage>
        <taxon>Bacteria</taxon>
        <taxon>Thermotogati</taxon>
        <taxon>Synergistota</taxon>
        <taxon>Synergistia</taxon>
        <taxon>Synergistales</taxon>
        <taxon>Synergistaceae</taxon>
        <taxon>Synergistes</taxon>
    </lineage>
</organism>
<gene>
    <name evidence="1" type="ORF">EH55_05780</name>
</gene>
<dbReference type="OrthoDB" id="5452at2"/>
<sequence>MSHSLHRYGTVENLKNDFCIYTRAAKGINRDNCGDKLRETLNIYLSEKVVNFGSSHAGKSYLNGLDPEEYAKTLDNSYGIIATFSDREAVKGVLMKAKAAKLGISTVVSGLIDEVVQIARECGLKPHTALLSLGVYGDTSLLPSGEVLQYTTMCGHSLVSQHLVKDVTEKVKKGIMTPEDAALILAKPCTCGIFNTDRCAQLMKERLAADSKNL</sequence>
<evidence type="ECO:0000313" key="2">
    <source>
        <dbReference type="Proteomes" id="UP000027665"/>
    </source>
</evidence>